<protein>
    <submittedName>
        <fullName evidence="1">Uncharacterized protein</fullName>
    </submittedName>
</protein>
<evidence type="ECO:0000313" key="1">
    <source>
        <dbReference type="EMBL" id="SFP07156.1"/>
    </source>
</evidence>
<gene>
    <name evidence="1" type="ORF">SAMN05421810_101870</name>
</gene>
<dbReference type="EMBL" id="FOWW01000001">
    <property type="protein sequence ID" value="SFP07156.1"/>
    <property type="molecule type" value="Genomic_DNA"/>
</dbReference>
<accession>A0A1I5MDZ6</accession>
<dbReference type="STRING" id="587909.SAMN05421810_101870"/>
<dbReference type="AlphaFoldDB" id="A0A1I5MDZ6"/>
<keyword evidence="2" id="KW-1185">Reference proteome</keyword>
<organism evidence="1 2">
    <name type="scientific">Amycolatopsis arida</name>
    <dbReference type="NCBI Taxonomy" id="587909"/>
    <lineage>
        <taxon>Bacteria</taxon>
        <taxon>Bacillati</taxon>
        <taxon>Actinomycetota</taxon>
        <taxon>Actinomycetes</taxon>
        <taxon>Pseudonocardiales</taxon>
        <taxon>Pseudonocardiaceae</taxon>
        <taxon>Amycolatopsis</taxon>
    </lineage>
</organism>
<dbReference type="Proteomes" id="UP000198727">
    <property type="component" value="Unassembled WGS sequence"/>
</dbReference>
<dbReference type="RefSeq" id="WP_279587044.1">
    <property type="nucleotide sequence ID" value="NZ_FOWW01000001.1"/>
</dbReference>
<reference evidence="2" key="1">
    <citation type="submission" date="2016-10" db="EMBL/GenBank/DDBJ databases">
        <authorList>
            <person name="Varghese N."/>
            <person name="Submissions S."/>
        </authorList>
    </citation>
    <scope>NUCLEOTIDE SEQUENCE [LARGE SCALE GENOMIC DNA]</scope>
    <source>
        <strain evidence="2">CGMCC 4.5579</strain>
    </source>
</reference>
<evidence type="ECO:0000313" key="2">
    <source>
        <dbReference type="Proteomes" id="UP000198727"/>
    </source>
</evidence>
<proteinExistence type="predicted"/>
<sequence>MSYRTPYHQAVVRRITALLDRLGATTRFQAGVQAAHRGWL</sequence>
<name>A0A1I5MDZ6_9PSEU</name>